<dbReference type="CDD" id="cd03674">
    <property type="entry name" value="NUDIX_Hydrolase"/>
    <property type="match status" value="1"/>
</dbReference>
<dbReference type="InterPro" id="IPR015797">
    <property type="entry name" value="NUDIX_hydrolase-like_dom_sf"/>
</dbReference>
<keyword evidence="4" id="KW-1185">Reference proteome</keyword>
<name>A0A853DCY9_9MICO</name>
<protein>
    <submittedName>
        <fullName evidence="3">8-oxo-dGTP pyrophosphatase MutT (NUDIX family)</fullName>
    </submittedName>
</protein>
<comment type="similarity">
    <text evidence="1">Belongs to the Nudix hydrolase family.</text>
</comment>
<dbReference type="AlphaFoldDB" id="A0A853DCY9"/>
<evidence type="ECO:0000259" key="2">
    <source>
        <dbReference type="PROSITE" id="PS51462"/>
    </source>
</evidence>
<evidence type="ECO:0000256" key="1">
    <source>
        <dbReference type="ARBA" id="ARBA00005582"/>
    </source>
</evidence>
<evidence type="ECO:0000313" key="3">
    <source>
        <dbReference type="EMBL" id="NYJ73859.1"/>
    </source>
</evidence>
<dbReference type="Proteomes" id="UP000571817">
    <property type="component" value="Unassembled WGS sequence"/>
</dbReference>
<dbReference type="Gene3D" id="3.90.79.10">
    <property type="entry name" value="Nucleoside Triphosphate Pyrophosphohydrolase"/>
    <property type="match status" value="1"/>
</dbReference>
<dbReference type="RefSeq" id="WP_218883542.1">
    <property type="nucleotide sequence ID" value="NZ_JACCFW010000001.1"/>
</dbReference>
<accession>A0A853DCY9</accession>
<organism evidence="3 4">
    <name type="scientific">Allobranchiibius huperziae</name>
    <dbReference type="NCBI Taxonomy" id="1874116"/>
    <lineage>
        <taxon>Bacteria</taxon>
        <taxon>Bacillati</taxon>
        <taxon>Actinomycetota</taxon>
        <taxon>Actinomycetes</taxon>
        <taxon>Micrococcales</taxon>
        <taxon>Dermacoccaceae</taxon>
        <taxon>Allobranchiibius</taxon>
    </lineage>
</organism>
<gene>
    <name evidence="3" type="ORF">HNR15_000822</name>
</gene>
<comment type="caution">
    <text evidence="3">The sequence shown here is derived from an EMBL/GenBank/DDBJ whole genome shotgun (WGS) entry which is preliminary data.</text>
</comment>
<dbReference type="Pfam" id="PF00293">
    <property type="entry name" value="NUDIX"/>
    <property type="match status" value="1"/>
</dbReference>
<dbReference type="InterPro" id="IPR000086">
    <property type="entry name" value="NUDIX_hydrolase_dom"/>
</dbReference>
<dbReference type="PANTHER" id="PTHR43736:SF1">
    <property type="entry name" value="DIHYDRONEOPTERIN TRIPHOSPHATE DIPHOSPHATASE"/>
    <property type="match status" value="1"/>
</dbReference>
<reference evidence="3 4" key="1">
    <citation type="submission" date="2020-07" db="EMBL/GenBank/DDBJ databases">
        <title>Sequencing the genomes of 1000 actinobacteria strains.</title>
        <authorList>
            <person name="Klenk H.-P."/>
        </authorList>
    </citation>
    <scope>NUCLEOTIDE SEQUENCE [LARGE SCALE GENOMIC DNA]</scope>
    <source>
        <strain evidence="3 4">DSM 29531</strain>
    </source>
</reference>
<dbReference type="PANTHER" id="PTHR43736">
    <property type="entry name" value="ADP-RIBOSE PYROPHOSPHATASE"/>
    <property type="match status" value="1"/>
</dbReference>
<evidence type="ECO:0000313" key="4">
    <source>
        <dbReference type="Proteomes" id="UP000571817"/>
    </source>
</evidence>
<dbReference type="SUPFAM" id="SSF55811">
    <property type="entry name" value="Nudix"/>
    <property type="match status" value="1"/>
</dbReference>
<dbReference type="PROSITE" id="PS51462">
    <property type="entry name" value="NUDIX"/>
    <property type="match status" value="1"/>
</dbReference>
<feature type="domain" description="Nudix hydrolase" evidence="2">
    <location>
        <begin position="52"/>
        <end position="184"/>
    </location>
</feature>
<sequence>MSLDPSYDVLASDARILLADHASPDPAQVRLRDDFVRALAVGPEAMWRGGPPDHFTASMFVYDASREHVCLVLHKKARLWLQPGGHLEPGDGSVAEAALREATEETGLAGLRVRPGLAHLSHHELSTRFGRCRSHRDLRFVATAPPGATPAVSDESDDVRWWPVRDLPVDTDPELRVVVPGLAGLS</sequence>
<dbReference type="EMBL" id="JACCFW010000001">
    <property type="protein sequence ID" value="NYJ73859.1"/>
    <property type="molecule type" value="Genomic_DNA"/>
</dbReference>
<proteinExistence type="inferred from homology"/>